<dbReference type="InterPro" id="IPR001969">
    <property type="entry name" value="Aspartic_peptidase_AS"/>
</dbReference>
<feature type="active site" evidence="10">
    <location>
        <position position="338"/>
    </location>
</feature>
<keyword evidence="3" id="KW-0926">Vacuole</keyword>
<dbReference type="InterPro" id="IPR033121">
    <property type="entry name" value="PEPTIDASE_A1"/>
</dbReference>
<evidence type="ECO:0000313" key="16">
    <source>
        <dbReference type="EMBL" id="RSH94451.1"/>
    </source>
</evidence>
<dbReference type="FunFam" id="2.40.70.10:FF:000002">
    <property type="entry name" value="Vacuolar aspartic proteinase"/>
    <property type="match status" value="1"/>
</dbReference>
<dbReference type="InterPro" id="IPR033819">
    <property type="entry name" value="Saccharopepsin"/>
</dbReference>
<keyword evidence="5 14" id="KW-0732">Signal</keyword>
<evidence type="ECO:0000256" key="1">
    <source>
        <dbReference type="ARBA" id="ARBA00004116"/>
    </source>
</evidence>
<organism evidence="16 17">
    <name type="scientific">Saitozyma podzolica</name>
    <dbReference type="NCBI Taxonomy" id="1890683"/>
    <lineage>
        <taxon>Eukaryota</taxon>
        <taxon>Fungi</taxon>
        <taxon>Dikarya</taxon>
        <taxon>Basidiomycota</taxon>
        <taxon>Agaricomycotina</taxon>
        <taxon>Tremellomycetes</taxon>
        <taxon>Tremellales</taxon>
        <taxon>Trimorphomycetaceae</taxon>
        <taxon>Saitozyma</taxon>
    </lineage>
</organism>
<feature type="chain" id="PRO_5019316510" evidence="14">
    <location>
        <begin position="19"/>
        <end position="449"/>
    </location>
</feature>
<dbReference type="GO" id="GO:0006508">
    <property type="term" value="P:proteolysis"/>
    <property type="evidence" value="ECO:0007669"/>
    <property type="project" value="UniProtKB-KW"/>
</dbReference>
<evidence type="ECO:0000259" key="15">
    <source>
        <dbReference type="PROSITE" id="PS51767"/>
    </source>
</evidence>
<dbReference type="CDD" id="cd05488">
    <property type="entry name" value="Proteinase_A_fungi"/>
    <property type="match status" value="1"/>
</dbReference>
<comment type="similarity">
    <text evidence="2 12">Belongs to the peptidase A1 family.</text>
</comment>
<evidence type="ECO:0000256" key="9">
    <source>
        <dbReference type="ARBA" id="ARBA00023180"/>
    </source>
</evidence>
<dbReference type="EMBL" id="RSCD01000002">
    <property type="protein sequence ID" value="RSH94451.1"/>
    <property type="molecule type" value="Genomic_DNA"/>
</dbReference>
<dbReference type="Pfam" id="PF00026">
    <property type="entry name" value="Asp"/>
    <property type="match status" value="1"/>
</dbReference>
<dbReference type="FunFam" id="2.40.70.10:FF:000036">
    <property type="entry name" value="Vacuolar aspartic protease"/>
    <property type="match status" value="1"/>
</dbReference>
<keyword evidence="8 11" id="KW-1015">Disulfide bond</keyword>
<dbReference type="PROSITE" id="PS51767">
    <property type="entry name" value="PEPTIDASE_A1"/>
    <property type="match status" value="1"/>
</dbReference>
<dbReference type="GO" id="GO:0004190">
    <property type="term" value="F:aspartic-type endopeptidase activity"/>
    <property type="evidence" value="ECO:0007669"/>
    <property type="project" value="UniProtKB-KW"/>
</dbReference>
<dbReference type="Gene3D" id="2.40.70.10">
    <property type="entry name" value="Acid Proteases"/>
    <property type="match status" value="2"/>
</dbReference>
<evidence type="ECO:0000256" key="8">
    <source>
        <dbReference type="ARBA" id="ARBA00023157"/>
    </source>
</evidence>
<keyword evidence="6 12" id="KW-0064">Aspartyl protease</keyword>
<evidence type="ECO:0000256" key="7">
    <source>
        <dbReference type="ARBA" id="ARBA00022801"/>
    </source>
</evidence>
<evidence type="ECO:0000256" key="10">
    <source>
        <dbReference type="PIRSR" id="PIRSR601461-1"/>
    </source>
</evidence>
<feature type="region of interest" description="Disordered" evidence="13">
    <location>
        <begin position="75"/>
        <end position="100"/>
    </location>
</feature>
<dbReference type="AlphaFoldDB" id="A0A427YTY0"/>
<dbReference type="InterPro" id="IPR021109">
    <property type="entry name" value="Peptidase_aspartic_dom_sf"/>
</dbReference>
<keyword evidence="17" id="KW-1185">Reference proteome</keyword>
<comment type="caution">
    <text evidence="16">The sequence shown here is derived from an EMBL/GenBank/DDBJ whole genome shotgun (WGS) entry which is preliminary data.</text>
</comment>
<feature type="active site" evidence="10">
    <location>
        <position position="156"/>
    </location>
</feature>
<dbReference type="InterPro" id="IPR001461">
    <property type="entry name" value="Aspartic_peptidase_A1"/>
</dbReference>
<keyword evidence="7 12" id="KW-0378">Hydrolase</keyword>
<dbReference type="PRINTS" id="PR00792">
    <property type="entry name" value="PEPSIN"/>
</dbReference>
<proteinExistence type="inferred from homology"/>
<gene>
    <name evidence="16" type="primary">PEP2</name>
    <name evidence="16" type="ORF">EHS25_004254</name>
</gene>
<evidence type="ECO:0000256" key="13">
    <source>
        <dbReference type="SAM" id="MobiDB-lite"/>
    </source>
</evidence>
<sequence>MKAAILLTALAAVASVDAGKHKMKLKKMPGAASSLMDARPSPEQEAAFLRNKHLGLPFDDFTNGQKPLMGFGGAGRPYRSRKGDHEHKHKHHHEHAEGLSDEEKELLWAQMVPRGDETERILKGGHGVPLSDYMNAQYYAPITLGTPPQEFKVVLDTGSANLWVPGVSCSSIACFLHSKYDSSQSSTYKANGSEFAIRYGSGSLEGFVSQDTLAIGDLTVKKQDFAEATKEPGLAFAFGKFDGILGLAYDTISVNHIVPPFYNMLNQGLLDEPVFSFRLGSSEEDGGDAIFGGIDESAYTGKIQYVPIRRKGYWEVELEKIGFGDEELELESTGAAIDTGTSLIVMPTDIAEMLNKEIGATKSWNGQYTIDCNAIPGLPELSFSFGGKEYALKGEDYILNAGGTCISSFTGMDIPAPIGPLWIVGDTFLRKYYTVYDLGRNAVGFAPSK</sequence>
<dbReference type="STRING" id="1890683.A0A427YTY0"/>
<feature type="disulfide bond" evidence="11">
    <location>
        <begin position="169"/>
        <end position="174"/>
    </location>
</feature>
<dbReference type="OrthoDB" id="771136at2759"/>
<feature type="signal peptide" evidence="14">
    <location>
        <begin position="1"/>
        <end position="18"/>
    </location>
</feature>
<dbReference type="PROSITE" id="PS00141">
    <property type="entry name" value="ASP_PROTEASE"/>
    <property type="match status" value="2"/>
</dbReference>
<evidence type="ECO:0000256" key="14">
    <source>
        <dbReference type="SAM" id="SignalP"/>
    </source>
</evidence>
<feature type="domain" description="Peptidase A1" evidence="15">
    <location>
        <begin position="138"/>
        <end position="446"/>
    </location>
</feature>
<reference evidence="16 17" key="1">
    <citation type="submission" date="2018-11" db="EMBL/GenBank/DDBJ databases">
        <title>Genome sequence of Saitozyma podzolica DSM 27192.</title>
        <authorList>
            <person name="Aliyu H."/>
            <person name="Gorte O."/>
            <person name="Ochsenreither K."/>
        </authorList>
    </citation>
    <scope>NUCLEOTIDE SEQUENCE [LARGE SCALE GENOMIC DNA]</scope>
    <source>
        <strain evidence="16 17">DSM 27192</strain>
    </source>
</reference>
<evidence type="ECO:0000256" key="4">
    <source>
        <dbReference type="ARBA" id="ARBA00022670"/>
    </source>
</evidence>
<evidence type="ECO:0000256" key="3">
    <source>
        <dbReference type="ARBA" id="ARBA00022554"/>
    </source>
</evidence>
<evidence type="ECO:0000256" key="6">
    <source>
        <dbReference type="ARBA" id="ARBA00022750"/>
    </source>
</evidence>
<dbReference type="Proteomes" id="UP000279259">
    <property type="component" value="Unassembled WGS sequence"/>
</dbReference>
<evidence type="ECO:0000256" key="11">
    <source>
        <dbReference type="PIRSR" id="PIRSR601461-2"/>
    </source>
</evidence>
<keyword evidence="4 12" id="KW-0645">Protease</keyword>
<dbReference type="PANTHER" id="PTHR47966:SF51">
    <property type="entry name" value="BETA-SITE APP-CLEAVING ENZYME, ISOFORM A-RELATED"/>
    <property type="match status" value="1"/>
</dbReference>
<evidence type="ECO:0000313" key="17">
    <source>
        <dbReference type="Proteomes" id="UP000279259"/>
    </source>
</evidence>
<evidence type="ECO:0000256" key="12">
    <source>
        <dbReference type="RuleBase" id="RU000454"/>
    </source>
</evidence>
<accession>A0A427YTY0</accession>
<evidence type="ECO:0000256" key="5">
    <source>
        <dbReference type="ARBA" id="ARBA00022729"/>
    </source>
</evidence>
<dbReference type="GO" id="GO:0000324">
    <property type="term" value="C:fungal-type vacuole"/>
    <property type="evidence" value="ECO:0007669"/>
    <property type="project" value="InterPro"/>
</dbReference>
<name>A0A427YTY0_9TREE</name>
<keyword evidence="9" id="KW-0325">Glycoprotein</keyword>
<protein>
    <submittedName>
        <fullName evidence="16">Vacuolar protease A</fullName>
    </submittedName>
</protein>
<comment type="subcellular location">
    <subcellularLocation>
        <location evidence="1">Vacuole</location>
    </subcellularLocation>
</comment>
<dbReference type="SUPFAM" id="SSF50630">
    <property type="entry name" value="Acid proteases"/>
    <property type="match status" value="1"/>
</dbReference>
<dbReference type="PANTHER" id="PTHR47966">
    <property type="entry name" value="BETA-SITE APP-CLEAVING ENZYME, ISOFORM A-RELATED"/>
    <property type="match status" value="1"/>
</dbReference>
<evidence type="ECO:0000256" key="2">
    <source>
        <dbReference type="ARBA" id="ARBA00007447"/>
    </source>
</evidence>